<keyword evidence="2" id="KW-1185">Reference proteome</keyword>
<dbReference type="SUPFAM" id="SSF52540">
    <property type="entry name" value="P-loop containing nucleoside triphosphate hydrolases"/>
    <property type="match status" value="1"/>
</dbReference>
<dbReference type="Proteomes" id="UP000014155">
    <property type="component" value="Unassembled WGS sequence"/>
</dbReference>
<name>S0FV02_RUMCE</name>
<dbReference type="eggNOG" id="COG0455">
    <property type="taxonomic scope" value="Bacteria"/>
</dbReference>
<organism evidence="1 2">
    <name type="scientific">Ruminiclostridium cellobioparum subsp. termitidis CT1112</name>
    <dbReference type="NCBI Taxonomy" id="1195236"/>
    <lineage>
        <taxon>Bacteria</taxon>
        <taxon>Bacillati</taxon>
        <taxon>Bacillota</taxon>
        <taxon>Clostridia</taxon>
        <taxon>Eubacteriales</taxon>
        <taxon>Oscillospiraceae</taxon>
        <taxon>Ruminiclostridium</taxon>
    </lineage>
</organism>
<proteinExistence type="predicted"/>
<dbReference type="Gene3D" id="3.40.50.300">
    <property type="entry name" value="P-loop containing nucleotide triphosphate hydrolases"/>
    <property type="match status" value="1"/>
</dbReference>
<sequence>MNIVTLITNDIDLYNTFLSYTLFDEVNIASGIDEKTEYGNLIVSDRLYGINRLIEIVDNGLKADRIIYLLSSNMSSQSGYNSLAALLKSHNINVLPPKLTDTQILMKFCDLINLQERKINNVAVLFGADSKVGTTITSLALAENLADQSEGNVAVLNLSGHVSFPYVDFYESKGLDSIRSKVFNKILSQDELKEAMVQNRDLKNLYILPPGRTLIDFKYYGTDHIEYVINMAAAMFNVVIVDAGWYPHNNLYFGALNSTPNRYLVTTQEDASANAHFIIRQQVLDEYGITVKRNEVDLKVDHPENIMLIVNKFNGEVSTTNFVKSYDMIFAGALPLVPISTYELQSRKKTLRGSNKYYDKQLDKLTGLIALLMEYKLTKKKKVKGFFGIGGRHEQ</sequence>
<dbReference type="PATRIC" id="fig|1195236.3.peg.2069"/>
<accession>S0FV02</accession>
<dbReference type="EMBL" id="AORV01000028">
    <property type="protein sequence ID" value="EMS72343.1"/>
    <property type="molecule type" value="Genomic_DNA"/>
</dbReference>
<dbReference type="STRING" id="1195236.CTER_1745"/>
<dbReference type="RefSeq" id="WP_004625337.1">
    <property type="nucleotide sequence ID" value="NZ_AORV01000028.1"/>
</dbReference>
<dbReference type="InterPro" id="IPR027417">
    <property type="entry name" value="P-loop_NTPase"/>
</dbReference>
<gene>
    <name evidence="1" type="ORF">CTER_1745</name>
</gene>
<dbReference type="AlphaFoldDB" id="S0FV02"/>
<evidence type="ECO:0008006" key="3">
    <source>
        <dbReference type="Google" id="ProtNLM"/>
    </source>
</evidence>
<protein>
    <recommendedName>
        <fullName evidence="3">Flp pilus assembly protein, ATPase CpaE</fullName>
    </recommendedName>
</protein>
<comment type="caution">
    <text evidence="1">The sequence shown here is derived from an EMBL/GenBank/DDBJ whole genome shotgun (WGS) entry which is preliminary data.</text>
</comment>
<evidence type="ECO:0000313" key="1">
    <source>
        <dbReference type="EMBL" id="EMS72343.1"/>
    </source>
</evidence>
<evidence type="ECO:0000313" key="2">
    <source>
        <dbReference type="Proteomes" id="UP000014155"/>
    </source>
</evidence>
<reference evidence="1 2" key="1">
    <citation type="journal article" date="2013" name="Genome Announc.">
        <title>Draft Genome Sequence of the Cellulolytic, Mesophilic, Anaerobic Bacterium Clostridium termitidis Strain CT1112 (DSM 5398).</title>
        <authorList>
            <person name="Lal S."/>
            <person name="Ramachandran U."/>
            <person name="Zhang X."/>
            <person name="Munir R."/>
            <person name="Sparling R."/>
            <person name="Levin D.B."/>
        </authorList>
    </citation>
    <scope>NUCLEOTIDE SEQUENCE [LARGE SCALE GENOMIC DNA]</scope>
    <source>
        <strain evidence="1 2">CT1112</strain>
    </source>
</reference>